<dbReference type="Pfam" id="PF11951">
    <property type="entry name" value="Fungal_trans_2"/>
    <property type="match status" value="1"/>
</dbReference>
<organism evidence="1 2">
    <name type="scientific">Penicillium brevicompactum</name>
    <dbReference type="NCBI Taxonomy" id="5074"/>
    <lineage>
        <taxon>Eukaryota</taxon>
        <taxon>Fungi</taxon>
        <taxon>Dikarya</taxon>
        <taxon>Ascomycota</taxon>
        <taxon>Pezizomycotina</taxon>
        <taxon>Eurotiomycetes</taxon>
        <taxon>Eurotiomycetidae</taxon>
        <taxon>Eurotiales</taxon>
        <taxon>Aspergillaceae</taxon>
        <taxon>Penicillium</taxon>
    </lineage>
</organism>
<dbReference type="EMBL" id="JAPZBR010000001">
    <property type="protein sequence ID" value="KAJ5366698.1"/>
    <property type="molecule type" value="Genomic_DNA"/>
</dbReference>
<gene>
    <name evidence="1" type="ORF">N7541_000639</name>
</gene>
<keyword evidence="2" id="KW-1185">Reference proteome</keyword>
<evidence type="ECO:0000313" key="2">
    <source>
        <dbReference type="Proteomes" id="UP001148299"/>
    </source>
</evidence>
<dbReference type="Proteomes" id="UP001148299">
    <property type="component" value="Unassembled WGS sequence"/>
</dbReference>
<comment type="caution">
    <text evidence="1">The sequence shown here is derived from an EMBL/GenBank/DDBJ whole genome shotgun (WGS) entry which is preliminary data.</text>
</comment>
<dbReference type="AlphaFoldDB" id="A0A9W9V2R5"/>
<sequence length="336" mass="38031">MGHDPDSTTLGKAFFRYRGLMIRSLNDDISIQDRRSDDVVLAGILTLMLADAQQGISQHWRYHIEGVRRLIILRGGVRRLVATSPGVLPIVLSFIYIVVTADTTSPASDMLVEGLDIDELYAIVKEYGGNGYGFQMCPAPLFAEIIQINHVRSQIPKLNRGNEDELRTDAYEILRRIYHFSPDAWMASNEYLTNERRLVVDIYHSAVALYCMSSLHILLYLPSDSLLRKNSDMERRILHELLEKALRSRPRGYIFWPLVVLGVRSVDGGPALRGFGREKMIDLSTFFGTYSPLAAKGVLERFWASGKTNWDACFDEAHMFTTVITVNRGQLSSRPS</sequence>
<reference evidence="1" key="2">
    <citation type="journal article" date="2023" name="IMA Fungus">
        <title>Comparative genomic study of the Penicillium genus elucidates a diverse pangenome and 15 lateral gene transfer events.</title>
        <authorList>
            <person name="Petersen C."/>
            <person name="Sorensen T."/>
            <person name="Nielsen M.R."/>
            <person name="Sondergaard T.E."/>
            <person name="Sorensen J.L."/>
            <person name="Fitzpatrick D.A."/>
            <person name="Frisvad J.C."/>
            <person name="Nielsen K.L."/>
        </authorList>
    </citation>
    <scope>NUCLEOTIDE SEQUENCE</scope>
    <source>
        <strain evidence="1">IBT 35675</strain>
    </source>
</reference>
<dbReference type="InterPro" id="IPR021858">
    <property type="entry name" value="Fun_TF"/>
</dbReference>
<accession>A0A9W9V2R5</accession>
<reference evidence="1" key="1">
    <citation type="submission" date="2022-12" db="EMBL/GenBank/DDBJ databases">
        <authorList>
            <person name="Petersen C."/>
        </authorList>
    </citation>
    <scope>NUCLEOTIDE SEQUENCE</scope>
    <source>
        <strain evidence="1">IBT 35675</strain>
    </source>
</reference>
<name>A0A9W9V2R5_PENBR</name>
<proteinExistence type="predicted"/>
<protein>
    <submittedName>
        <fullName evidence="1">Uncharacterized protein</fullName>
    </submittedName>
</protein>
<evidence type="ECO:0000313" key="1">
    <source>
        <dbReference type="EMBL" id="KAJ5366698.1"/>
    </source>
</evidence>